<dbReference type="Gene3D" id="2.60.120.260">
    <property type="entry name" value="Galactose-binding domain-like"/>
    <property type="match status" value="1"/>
</dbReference>
<dbReference type="InterPro" id="IPR013830">
    <property type="entry name" value="SGNH_hydro"/>
</dbReference>
<feature type="compositionally biased region" description="Polar residues" evidence="1">
    <location>
        <begin position="1"/>
        <end position="17"/>
    </location>
</feature>
<dbReference type="Gene3D" id="3.40.50.1110">
    <property type="entry name" value="SGNH hydrolase"/>
    <property type="match status" value="1"/>
</dbReference>
<proteinExistence type="predicted"/>
<dbReference type="EMBL" id="BAABCJ010000005">
    <property type="protein sequence ID" value="GAA3708660.1"/>
    <property type="molecule type" value="Genomic_DNA"/>
</dbReference>
<evidence type="ECO:0000259" key="2">
    <source>
        <dbReference type="Pfam" id="PF14606"/>
    </source>
</evidence>
<keyword evidence="3" id="KW-0378">Hydrolase</keyword>
<evidence type="ECO:0000313" key="4">
    <source>
        <dbReference type="Proteomes" id="UP001501536"/>
    </source>
</evidence>
<sequence>MSDSEPSSTDQPNSTQPGGAGRLGTIDLSPDLLHGAQEIERTELGLVPHRLPSWVRSRGADGQLLMAESRPSGVRIAFDTDATVVELVLLPGRLAYRGGPARPDGVYDVEVDGELTSRFTAPQANQMWIDLQTGAQSMETGEPSTLRIDLADAGAGASAGAAGTAGATSPAGMRRVQIWLSHVETVELRALRADGEVRPVTADGPAWVHYGSSISQGSNAETAAGIWPVVAARRAGVDLANLGFGGSAMLDPFIARIMRDSQADLLSLKVGINIVGADAMRRRVLAPAVHGFIDTIRDGHPETPLLVISPIYCGIHEETPGPGAFDPAAFAEGRASFIATGDPADRAAGRLALADFREVLAEVVEERAAEDPNLHYLDGRELYGPQDAERWPLPDRLHPDSEAHRAMGERFAELALERFLPRR</sequence>
<dbReference type="Pfam" id="PF14606">
    <property type="entry name" value="Lipase_GDSL_3"/>
    <property type="match status" value="1"/>
</dbReference>
<dbReference type="InterPro" id="IPR036514">
    <property type="entry name" value="SGNH_hydro_sf"/>
</dbReference>
<comment type="caution">
    <text evidence="3">The sequence shown here is derived from an EMBL/GenBank/DDBJ whole genome shotgun (WGS) entry which is preliminary data.</text>
</comment>
<protein>
    <submittedName>
        <fullName evidence="3">SGNH/GDSL hydrolase family protein</fullName>
    </submittedName>
</protein>
<evidence type="ECO:0000313" key="3">
    <source>
        <dbReference type="EMBL" id="GAA3708660.1"/>
    </source>
</evidence>
<feature type="region of interest" description="Disordered" evidence="1">
    <location>
        <begin position="1"/>
        <end position="27"/>
    </location>
</feature>
<name>A0ABP7DQW0_9MICC</name>
<organism evidence="3 4">
    <name type="scientific">Zhihengliuella alba</name>
    <dbReference type="NCBI Taxonomy" id="547018"/>
    <lineage>
        <taxon>Bacteria</taxon>
        <taxon>Bacillati</taxon>
        <taxon>Actinomycetota</taxon>
        <taxon>Actinomycetes</taxon>
        <taxon>Micrococcales</taxon>
        <taxon>Micrococcaceae</taxon>
        <taxon>Zhihengliuella</taxon>
    </lineage>
</organism>
<evidence type="ECO:0000256" key="1">
    <source>
        <dbReference type="SAM" id="MobiDB-lite"/>
    </source>
</evidence>
<dbReference type="Proteomes" id="UP001501536">
    <property type="component" value="Unassembled WGS sequence"/>
</dbReference>
<reference evidence="4" key="1">
    <citation type="journal article" date="2019" name="Int. J. Syst. Evol. Microbiol.">
        <title>The Global Catalogue of Microorganisms (GCM) 10K type strain sequencing project: providing services to taxonomists for standard genome sequencing and annotation.</title>
        <authorList>
            <consortium name="The Broad Institute Genomics Platform"/>
            <consortium name="The Broad Institute Genome Sequencing Center for Infectious Disease"/>
            <person name="Wu L."/>
            <person name="Ma J."/>
        </authorList>
    </citation>
    <scope>NUCLEOTIDE SEQUENCE [LARGE SCALE GENOMIC DNA]</scope>
    <source>
        <strain evidence="4">JCM 16961</strain>
    </source>
</reference>
<accession>A0ABP7DQW0</accession>
<gene>
    <name evidence="3" type="ORF">GCM10022377_23050</name>
</gene>
<feature type="domain" description="SGNH hydrolase-type esterase" evidence="2">
    <location>
        <begin position="208"/>
        <end position="309"/>
    </location>
</feature>
<dbReference type="GO" id="GO:0016787">
    <property type="term" value="F:hydrolase activity"/>
    <property type="evidence" value="ECO:0007669"/>
    <property type="project" value="UniProtKB-KW"/>
</dbReference>
<dbReference type="SUPFAM" id="SSF52266">
    <property type="entry name" value="SGNH hydrolase"/>
    <property type="match status" value="1"/>
</dbReference>
<dbReference type="RefSeq" id="WP_344884601.1">
    <property type="nucleotide sequence ID" value="NZ_BAABCJ010000005.1"/>
</dbReference>
<keyword evidence="4" id="KW-1185">Reference proteome</keyword>